<sequence length="459" mass="51716">MIKRFRSARGRRPIRQSPPSSSGSDRYNEGYERGYTEGLVKGRDTFHIPFQGTSIIIPTYNQAEYLIQCIGSIEAHTPEPHEIIVVDNASTDDIASCLKPFGGKIRFARLEQNRGFAGGVNYGIMMAKGETVVILNNDILVTPNWLTHMLRCLDSDPQIGAVGPVTNYISGEQQIPVPYEDVKEMWEFAAGHNVPDEGKWREADRLVGFCLLLHRDVLHHIGYLDEGYRIGNYEDDDWIIRLRLTGRKLFIAGDSFIHHFGSVSMKQLGQQFESVHHHNELYYTNKWDNPYAWVTNMKEGALARFPGLRSGHDFYPSHVLVRDQSGLVYFLLNGRKYALSGGAEQVGAEAVLLSRLDIRQIPDGEYSLTSEQIREMLDSAAMDESLSAGEAGAGQLVEGPGGRVYQWSRGTMRPFASLHTLERWHMALRKRSVWPLERLNSVPEGDLIIAPPHLDNPVL</sequence>
<dbReference type="InterPro" id="IPR001173">
    <property type="entry name" value="Glyco_trans_2-like"/>
</dbReference>
<evidence type="ECO:0000313" key="4">
    <source>
        <dbReference type="Proteomes" id="UP000187172"/>
    </source>
</evidence>
<feature type="compositionally biased region" description="Basic residues" evidence="1">
    <location>
        <begin position="1"/>
        <end position="14"/>
    </location>
</feature>
<dbReference type="InterPro" id="IPR029044">
    <property type="entry name" value="Nucleotide-diphossugar_trans"/>
</dbReference>
<keyword evidence="4" id="KW-1185">Reference proteome</keyword>
<dbReference type="Gene3D" id="3.90.550.10">
    <property type="entry name" value="Spore Coat Polysaccharide Biosynthesis Protein SpsA, Chain A"/>
    <property type="match status" value="1"/>
</dbReference>
<feature type="domain" description="Glycosyltransferase 2-like" evidence="2">
    <location>
        <begin position="54"/>
        <end position="220"/>
    </location>
</feature>
<dbReference type="AlphaFoldDB" id="A0A1R1EEU1"/>
<proteinExistence type="predicted"/>
<evidence type="ECO:0000259" key="2">
    <source>
        <dbReference type="Pfam" id="PF00535"/>
    </source>
</evidence>
<feature type="compositionally biased region" description="Low complexity" evidence="1">
    <location>
        <begin position="15"/>
        <end position="25"/>
    </location>
</feature>
<dbReference type="PANTHER" id="PTHR43179">
    <property type="entry name" value="RHAMNOSYLTRANSFERASE WBBL"/>
    <property type="match status" value="1"/>
</dbReference>
<protein>
    <recommendedName>
        <fullName evidence="2">Glycosyltransferase 2-like domain-containing protein</fullName>
    </recommendedName>
</protein>
<dbReference type="STRING" id="297318.BK138_27260"/>
<feature type="region of interest" description="Disordered" evidence="1">
    <location>
        <begin position="1"/>
        <end position="29"/>
    </location>
</feature>
<organism evidence="3 4">
    <name type="scientific">Paenibacillus rhizosphaerae</name>
    <dbReference type="NCBI Taxonomy" id="297318"/>
    <lineage>
        <taxon>Bacteria</taxon>
        <taxon>Bacillati</taxon>
        <taxon>Bacillota</taxon>
        <taxon>Bacilli</taxon>
        <taxon>Bacillales</taxon>
        <taxon>Paenibacillaceae</taxon>
        <taxon>Paenibacillus</taxon>
    </lineage>
</organism>
<dbReference type="RefSeq" id="WP_076174119.1">
    <property type="nucleotide sequence ID" value="NZ_MRTP01000011.1"/>
</dbReference>
<dbReference type="Pfam" id="PF00535">
    <property type="entry name" value="Glycos_transf_2"/>
    <property type="match status" value="1"/>
</dbReference>
<accession>A0A1R1EEU1</accession>
<evidence type="ECO:0000313" key="3">
    <source>
        <dbReference type="EMBL" id="OMF50317.1"/>
    </source>
</evidence>
<gene>
    <name evidence="3" type="ORF">BK138_27260</name>
</gene>
<comment type="caution">
    <text evidence="3">The sequence shown here is derived from an EMBL/GenBank/DDBJ whole genome shotgun (WGS) entry which is preliminary data.</text>
</comment>
<name>A0A1R1EEU1_9BACL</name>
<dbReference type="PANTHER" id="PTHR43179:SF7">
    <property type="entry name" value="RHAMNOSYLTRANSFERASE WBBL"/>
    <property type="match status" value="1"/>
</dbReference>
<evidence type="ECO:0000256" key="1">
    <source>
        <dbReference type="SAM" id="MobiDB-lite"/>
    </source>
</evidence>
<dbReference type="SUPFAM" id="SSF53448">
    <property type="entry name" value="Nucleotide-diphospho-sugar transferases"/>
    <property type="match status" value="1"/>
</dbReference>
<dbReference type="EMBL" id="MRTP01000011">
    <property type="protein sequence ID" value="OMF50317.1"/>
    <property type="molecule type" value="Genomic_DNA"/>
</dbReference>
<dbReference type="CDD" id="cd04186">
    <property type="entry name" value="GT_2_like_c"/>
    <property type="match status" value="1"/>
</dbReference>
<reference evidence="3 4" key="1">
    <citation type="submission" date="2016-11" db="EMBL/GenBank/DDBJ databases">
        <title>Paenibacillus species isolates.</title>
        <authorList>
            <person name="Beno S.M."/>
        </authorList>
    </citation>
    <scope>NUCLEOTIDE SEQUENCE [LARGE SCALE GENOMIC DNA]</scope>
    <source>
        <strain evidence="3 4">FSL R5-0378</strain>
    </source>
</reference>
<dbReference type="Proteomes" id="UP000187172">
    <property type="component" value="Unassembled WGS sequence"/>
</dbReference>